<dbReference type="Gene3D" id="3.10.180.10">
    <property type="entry name" value="2,3-Dihydroxybiphenyl 1,2-Dioxygenase, domain 1"/>
    <property type="match status" value="1"/>
</dbReference>
<accession>A0A2T3XZH7</accession>
<evidence type="ECO:0000259" key="1">
    <source>
        <dbReference type="PROSITE" id="PS51819"/>
    </source>
</evidence>
<proteinExistence type="predicted"/>
<reference evidence="2 3" key="1">
    <citation type="submission" date="2018-03" db="EMBL/GenBank/DDBJ databases">
        <title>Whole genome analyses suggest that Burkholderia sensu lato contains two further novel genera in the rhizoxinica-symbiotica group Mycetohabitans gen. nov., and Trinickia gen. nov.: implications for the evolution of diazotrophy and nodulation in the Burkholderiaceae.</title>
        <authorList>
            <person name="Estrada De Los Santos P."/>
            <person name="Palmer M."/>
            <person name="Chavez-Ramirez B."/>
            <person name="Steenkamp E.T."/>
            <person name="Hirsch A.M."/>
            <person name="Manyaka P."/>
            <person name="Maluk M."/>
            <person name="Lafos M."/>
            <person name="Crook M."/>
            <person name="Gross E."/>
            <person name="Simon M.F."/>
            <person name="Bueno Dos Reis Junior F."/>
            <person name="Poole P.S."/>
            <person name="Venter S.N."/>
            <person name="James E.K."/>
        </authorList>
    </citation>
    <scope>NUCLEOTIDE SEQUENCE [LARGE SCALE GENOMIC DNA]</scope>
    <source>
        <strain evidence="2 3">JPY-366</strain>
    </source>
</reference>
<dbReference type="Pfam" id="PF00903">
    <property type="entry name" value="Glyoxalase"/>
    <property type="match status" value="1"/>
</dbReference>
<sequence length="136" mass="15215">MHAQPLTVGIDHVGLTVSNLETTRDFFVSCLGWREVGGRPEYPASFVSDGTVMLTLWQLTDTERKVEFDRKRNVGLHHLALRAADEASFAEIVERVSKWPGVIVEFAPELLGKGPKRHTMIYEPGGIRIEFDVVPA</sequence>
<organism evidence="2 3">
    <name type="scientific">Trinickia symbiotica</name>
    <dbReference type="NCBI Taxonomy" id="863227"/>
    <lineage>
        <taxon>Bacteria</taxon>
        <taxon>Pseudomonadati</taxon>
        <taxon>Pseudomonadota</taxon>
        <taxon>Betaproteobacteria</taxon>
        <taxon>Burkholderiales</taxon>
        <taxon>Burkholderiaceae</taxon>
        <taxon>Trinickia</taxon>
    </lineage>
</organism>
<dbReference type="InterPro" id="IPR029068">
    <property type="entry name" value="Glyas_Bleomycin-R_OHBP_Dase"/>
</dbReference>
<dbReference type="PROSITE" id="PS51819">
    <property type="entry name" value="VOC"/>
    <property type="match status" value="1"/>
</dbReference>
<dbReference type="EMBL" id="PYUC01000002">
    <property type="protein sequence ID" value="PTB21927.1"/>
    <property type="molecule type" value="Genomic_DNA"/>
</dbReference>
<protein>
    <submittedName>
        <fullName evidence="2">Glyoxalase</fullName>
    </submittedName>
</protein>
<gene>
    <name evidence="2" type="ORF">C9I57_04680</name>
</gene>
<dbReference type="SUPFAM" id="SSF54593">
    <property type="entry name" value="Glyoxalase/Bleomycin resistance protein/Dihydroxybiphenyl dioxygenase"/>
    <property type="match status" value="1"/>
</dbReference>
<dbReference type="InterPro" id="IPR004360">
    <property type="entry name" value="Glyas_Fos-R_dOase_dom"/>
</dbReference>
<name>A0A2T3XZH7_9BURK</name>
<feature type="domain" description="VOC" evidence="1">
    <location>
        <begin position="9"/>
        <end position="134"/>
    </location>
</feature>
<comment type="caution">
    <text evidence="2">The sequence shown here is derived from an EMBL/GenBank/DDBJ whole genome shotgun (WGS) entry which is preliminary data.</text>
</comment>
<evidence type="ECO:0000313" key="3">
    <source>
        <dbReference type="Proteomes" id="UP000240638"/>
    </source>
</evidence>
<dbReference type="InterPro" id="IPR037523">
    <property type="entry name" value="VOC_core"/>
</dbReference>
<evidence type="ECO:0000313" key="2">
    <source>
        <dbReference type="EMBL" id="PTB21927.1"/>
    </source>
</evidence>
<dbReference type="AlphaFoldDB" id="A0A2T3XZH7"/>
<dbReference type="Proteomes" id="UP000240638">
    <property type="component" value="Unassembled WGS sequence"/>
</dbReference>
<dbReference type="RefSeq" id="WP_107149482.1">
    <property type="nucleotide sequence ID" value="NZ_PYUC01000002.1"/>
</dbReference>